<evidence type="ECO:0000313" key="1">
    <source>
        <dbReference type="EMBL" id="MCT9000781.1"/>
    </source>
</evidence>
<dbReference type="Proteomes" id="UP001300496">
    <property type="component" value="Unassembled WGS sequence"/>
</dbReference>
<keyword evidence="2" id="KW-1185">Reference proteome</keyword>
<sequence>MDDSRPSVGFPAFPAVADALRAMTFRSDFTVREIPAPASLAPDAIALAGDVRQSAHAVDSEYGTGRFILLHDADEPDAWGGPWRVVCFAQAPLEPEIGTDPLLADVAWSWLVDALRTRGAAFDSASGTATKTLSKGFGTLSAEGDGAQIELRASWSPSGDLTAHVDAWAELVCMLAGLPPGSEDIALFAANKNVGAHRNTRG</sequence>
<proteinExistence type="predicted"/>
<gene>
    <name evidence="1" type="ORF">N4R40_00145</name>
</gene>
<reference evidence="1 2" key="1">
    <citation type="journal article" date="2024" name="Int. J. Syst. Evol. Microbiol.">
        <title>Microbacterium memoriense sp. nov., a member of the Actinomycetota from marine beach sediment of the north coast of Portugal.</title>
        <authorList>
            <person name="Santos J.D.N.D."/>
            <person name="Klimek D."/>
            <person name="Calusinska M."/>
            <person name="Lobo-da-Cunha A."/>
            <person name="Catita J."/>
            <person name="Goncalves H."/>
            <person name="Gonzalez I."/>
            <person name="Lage O.M."/>
        </authorList>
    </citation>
    <scope>NUCLEOTIDE SEQUENCE [LARGE SCALE GENOMIC DNA]</scope>
    <source>
        <strain evidence="1 2">PMIC_1C1B</strain>
    </source>
</reference>
<accession>A0ABT2P7T9</accession>
<dbReference type="InterPro" id="IPR021555">
    <property type="entry name" value="DUF3000"/>
</dbReference>
<dbReference type="EMBL" id="JAODOR010000001">
    <property type="protein sequence ID" value="MCT9000781.1"/>
    <property type="molecule type" value="Genomic_DNA"/>
</dbReference>
<organism evidence="1 2">
    <name type="scientific">Microbacterium memoriense</name>
    <dbReference type="NCBI Taxonomy" id="2978350"/>
    <lineage>
        <taxon>Bacteria</taxon>
        <taxon>Bacillati</taxon>
        <taxon>Actinomycetota</taxon>
        <taxon>Actinomycetes</taxon>
        <taxon>Micrococcales</taxon>
        <taxon>Microbacteriaceae</taxon>
        <taxon>Microbacterium</taxon>
    </lineage>
</organism>
<dbReference type="Pfam" id="PF11452">
    <property type="entry name" value="DUF3000"/>
    <property type="match status" value="1"/>
</dbReference>
<protein>
    <submittedName>
        <fullName evidence="1">DUF3000 domain-containing protein</fullName>
    </submittedName>
</protein>
<dbReference type="RefSeq" id="WP_261605341.1">
    <property type="nucleotide sequence ID" value="NZ_JAODOR010000001.1"/>
</dbReference>
<name>A0ABT2P7T9_9MICO</name>
<evidence type="ECO:0000313" key="2">
    <source>
        <dbReference type="Proteomes" id="UP001300496"/>
    </source>
</evidence>
<comment type="caution">
    <text evidence="1">The sequence shown here is derived from an EMBL/GenBank/DDBJ whole genome shotgun (WGS) entry which is preliminary data.</text>
</comment>